<reference evidence="1 2" key="1">
    <citation type="submission" date="2008-07" db="EMBL/GenBank/DDBJ databases">
        <authorList>
            <person name="Tandeau de Marsac N."/>
            <person name="Ferriera S."/>
            <person name="Johnson J."/>
            <person name="Kravitz S."/>
            <person name="Beeson K."/>
            <person name="Sutton G."/>
            <person name="Rogers Y.-H."/>
            <person name="Friedman R."/>
            <person name="Frazier M."/>
            <person name="Venter J.C."/>
        </authorList>
    </citation>
    <scope>NUCLEOTIDE SEQUENCE [LARGE SCALE GENOMIC DNA]</scope>
    <source>
        <strain evidence="1 2">PCC 7420</strain>
    </source>
</reference>
<gene>
    <name evidence="1" type="ORF">MC7420_4007</name>
</gene>
<organism evidence="1 2">
    <name type="scientific">Coleofasciculus chthonoplastes PCC 7420</name>
    <dbReference type="NCBI Taxonomy" id="118168"/>
    <lineage>
        <taxon>Bacteria</taxon>
        <taxon>Bacillati</taxon>
        <taxon>Cyanobacteriota</taxon>
        <taxon>Cyanophyceae</taxon>
        <taxon>Coleofasciculales</taxon>
        <taxon>Coleofasciculaceae</taxon>
        <taxon>Coleofasciculus</taxon>
    </lineage>
</organism>
<keyword evidence="2" id="KW-1185">Reference proteome</keyword>
<evidence type="ECO:0000313" key="2">
    <source>
        <dbReference type="Proteomes" id="UP000003835"/>
    </source>
</evidence>
<dbReference type="AlphaFoldDB" id="B4VUA4"/>
<sequence length="41" mass="4653">MSSFVDTMKQGEQREQGKRGEILAVQLFLPSCTRGEKTHTK</sequence>
<accession>B4VUA4</accession>
<proteinExistence type="predicted"/>
<evidence type="ECO:0000313" key="1">
    <source>
        <dbReference type="EMBL" id="EDX74483.1"/>
    </source>
</evidence>
<dbReference type="HOGENOM" id="CLU_3326736_0_0_3"/>
<protein>
    <submittedName>
        <fullName evidence="1">Uncharacterized protein</fullName>
    </submittedName>
</protein>
<name>B4VUA4_9CYAN</name>
<dbReference type="EMBL" id="DS989853">
    <property type="protein sequence ID" value="EDX74483.1"/>
    <property type="molecule type" value="Genomic_DNA"/>
</dbReference>
<dbReference type="Proteomes" id="UP000003835">
    <property type="component" value="Unassembled WGS sequence"/>
</dbReference>